<evidence type="ECO:0008006" key="4">
    <source>
        <dbReference type="Google" id="ProtNLM"/>
    </source>
</evidence>
<name>A0AAV4FS60_9GAST</name>
<reference evidence="2 3" key="1">
    <citation type="journal article" date="2021" name="Elife">
        <title>Chloroplast acquisition without the gene transfer in kleptoplastic sea slugs, Plakobranchus ocellatus.</title>
        <authorList>
            <person name="Maeda T."/>
            <person name="Takahashi S."/>
            <person name="Yoshida T."/>
            <person name="Shimamura S."/>
            <person name="Takaki Y."/>
            <person name="Nagai Y."/>
            <person name="Toyoda A."/>
            <person name="Suzuki Y."/>
            <person name="Arimoto A."/>
            <person name="Ishii H."/>
            <person name="Satoh N."/>
            <person name="Nishiyama T."/>
            <person name="Hasebe M."/>
            <person name="Maruyama T."/>
            <person name="Minagawa J."/>
            <person name="Obokata J."/>
            <person name="Shigenobu S."/>
        </authorList>
    </citation>
    <scope>NUCLEOTIDE SEQUENCE [LARGE SCALE GENOMIC DNA]</scope>
</reference>
<sequence>MYYKVSRKTPPLWNGGILCLHLHGQGYTSSRFPRVSQAVFIALLRAQSPRESALPSEAAQHSYNRKQREFFSLPHLYAPQGSAGRGETLFEHQFGRGGFETETDRHRQTVTETMAKRNGEEKADRAREKYW</sequence>
<gene>
    <name evidence="2" type="ORF">ElyMa_003931900</name>
</gene>
<evidence type="ECO:0000256" key="1">
    <source>
        <dbReference type="SAM" id="MobiDB-lite"/>
    </source>
</evidence>
<organism evidence="2 3">
    <name type="scientific">Elysia marginata</name>
    <dbReference type="NCBI Taxonomy" id="1093978"/>
    <lineage>
        <taxon>Eukaryota</taxon>
        <taxon>Metazoa</taxon>
        <taxon>Spiralia</taxon>
        <taxon>Lophotrochozoa</taxon>
        <taxon>Mollusca</taxon>
        <taxon>Gastropoda</taxon>
        <taxon>Heterobranchia</taxon>
        <taxon>Euthyneura</taxon>
        <taxon>Panpulmonata</taxon>
        <taxon>Sacoglossa</taxon>
        <taxon>Placobranchoidea</taxon>
        <taxon>Plakobranchidae</taxon>
        <taxon>Elysia</taxon>
    </lineage>
</organism>
<evidence type="ECO:0000313" key="3">
    <source>
        <dbReference type="Proteomes" id="UP000762676"/>
    </source>
</evidence>
<dbReference type="AlphaFoldDB" id="A0AAV4FS60"/>
<dbReference type="Proteomes" id="UP000762676">
    <property type="component" value="Unassembled WGS sequence"/>
</dbReference>
<proteinExistence type="predicted"/>
<feature type="region of interest" description="Disordered" evidence="1">
    <location>
        <begin position="95"/>
        <end position="131"/>
    </location>
</feature>
<protein>
    <recommendedName>
        <fullName evidence="4">UBC core domain-containing protein</fullName>
    </recommendedName>
</protein>
<feature type="compositionally biased region" description="Basic and acidic residues" evidence="1">
    <location>
        <begin position="102"/>
        <end position="131"/>
    </location>
</feature>
<comment type="caution">
    <text evidence="2">The sequence shown here is derived from an EMBL/GenBank/DDBJ whole genome shotgun (WGS) entry which is preliminary data.</text>
</comment>
<keyword evidence="3" id="KW-1185">Reference proteome</keyword>
<dbReference type="EMBL" id="BMAT01007981">
    <property type="protein sequence ID" value="GFR75849.1"/>
    <property type="molecule type" value="Genomic_DNA"/>
</dbReference>
<accession>A0AAV4FS60</accession>
<evidence type="ECO:0000313" key="2">
    <source>
        <dbReference type="EMBL" id="GFR75849.1"/>
    </source>
</evidence>